<proteinExistence type="predicted"/>
<protein>
    <submittedName>
        <fullName evidence="1">Uncharacterized protein</fullName>
    </submittedName>
</protein>
<reference evidence="1" key="1">
    <citation type="submission" date="2022-08" db="EMBL/GenBank/DDBJ databases">
        <title>Draft genome sequencing of Roseisolibacter agri AW1220.</title>
        <authorList>
            <person name="Tobiishi Y."/>
            <person name="Tonouchi A."/>
        </authorList>
    </citation>
    <scope>NUCLEOTIDE SEQUENCE</scope>
    <source>
        <strain evidence="1">AW1220</strain>
    </source>
</reference>
<dbReference type="EMBL" id="BRXS01000002">
    <property type="protein sequence ID" value="GLC25041.1"/>
    <property type="molecule type" value="Genomic_DNA"/>
</dbReference>
<name>A0AA37Q9X3_9BACT</name>
<dbReference type="RefSeq" id="WP_284349482.1">
    <property type="nucleotide sequence ID" value="NZ_BRXS01000002.1"/>
</dbReference>
<keyword evidence="2" id="KW-1185">Reference proteome</keyword>
<comment type="caution">
    <text evidence="1">The sequence shown here is derived from an EMBL/GenBank/DDBJ whole genome shotgun (WGS) entry which is preliminary data.</text>
</comment>
<evidence type="ECO:0000313" key="1">
    <source>
        <dbReference type="EMBL" id="GLC25041.1"/>
    </source>
</evidence>
<dbReference type="AlphaFoldDB" id="A0AA37Q9X3"/>
<gene>
    <name evidence="1" type="ORF">rosag_15540</name>
</gene>
<dbReference type="Proteomes" id="UP001161325">
    <property type="component" value="Unassembled WGS sequence"/>
</dbReference>
<sequence length="116" mass="12486">MRTSETDDKKVWASLAAPLTAPTTPPQSEDLRVRLDTVVAGEWDLTLDLLPKADDVRRDGRLEEKPYAFKARLQILGVIREGIGTGDDYAAAAEAAFRRAALHFGIGAAPVAQAVA</sequence>
<evidence type="ECO:0000313" key="2">
    <source>
        <dbReference type="Proteomes" id="UP001161325"/>
    </source>
</evidence>
<accession>A0AA37Q9X3</accession>
<organism evidence="1 2">
    <name type="scientific">Roseisolibacter agri</name>
    <dbReference type="NCBI Taxonomy" id="2014610"/>
    <lineage>
        <taxon>Bacteria</taxon>
        <taxon>Pseudomonadati</taxon>
        <taxon>Gemmatimonadota</taxon>
        <taxon>Gemmatimonadia</taxon>
        <taxon>Gemmatimonadales</taxon>
        <taxon>Gemmatimonadaceae</taxon>
        <taxon>Roseisolibacter</taxon>
    </lineage>
</organism>